<evidence type="ECO:0000256" key="1">
    <source>
        <dbReference type="SAM" id="MobiDB-lite"/>
    </source>
</evidence>
<feature type="compositionally biased region" description="Basic and acidic residues" evidence="1">
    <location>
        <begin position="34"/>
        <end position="45"/>
    </location>
</feature>
<dbReference type="Proteomes" id="UP001341840">
    <property type="component" value="Unassembled WGS sequence"/>
</dbReference>
<name>A0ABU6R3F5_9FABA</name>
<organism evidence="2 3">
    <name type="scientific">Stylosanthes scabra</name>
    <dbReference type="NCBI Taxonomy" id="79078"/>
    <lineage>
        <taxon>Eukaryota</taxon>
        <taxon>Viridiplantae</taxon>
        <taxon>Streptophyta</taxon>
        <taxon>Embryophyta</taxon>
        <taxon>Tracheophyta</taxon>
        <taxon>Spermatophyta</taxon>
        <taxon>Magnoliopsida</taxon>
        <taxon>eudicotyledons</taxon>
        <taxon>Gunneridae</taxon>
        <taxon>Pentapetalae</taxon>
        <taxon>rosids</taxon>
        <taxon>fabids</taxon>
        <taxon>Fabales</taxon>
        <taxon>Fabaceae</taxon>
        <taxon>Papilionoideae</taxon>
        <taxon>50 kb inversion clade</taxon>
        <taxon>dalbergioids sensu lato</taxon>
        <taxon>Dalbergieae</taxon>
        <taxon>Pterocarpus clade</taxon>
        <taxon>Stylosanthes</taxon>
    </lineage>
</organism>
<feature type="region of interest" description="Disordered" evidence="1">
    <location>
        <begin position="34"/>
        <end position="67"/>
    </location>
</feature>
<reference evidence="2 3" key="1">
    <citation type="journal article" date="2023" name="Plants (Basel)">
        <title>Bridging the Gap: Combining Genomics and Transcriptomics Approaches to Understand Stylosanthes scabra, an Orphan Legume from the Brazilian Caatinga.</title>
        <authorList>
            <person name="Ferreira-Neto J.R.C."/>
            <person name="da Silva M.D."/>
            <person name="Binneck E."/>
            <person name="de Melo N.F."/>
            <person name="da Silva R.H."/>
            <person name="de Melo A.L.T.M."/>
            <person name="Pandolfi V."/>
            <person name="Bustamante F.O."/>
            <person name="Brasileiro-Vidal A.C."/>
            <person name="Benko-Iseppon A.M."/>
        </authorList>
    </citation>
    <scope>NUCLEOTIDE SEQUENCE [LARGE SCALE GENOMIC DNA]</scope>
    <source>
        <tissue evidence="2">Leaves</tissue>
    </source>
</reference>
<evidence type="ECO:0000313" key="3">
    <source>
        <dbReference type="Proteomes" id="UP001341840"/>
    </source>
</evidence>
<proteinExistence type="predicted"/>
<comment type="caution">
    <text evidence="2">The sequence shown here is derived from an EMBL/GenBank/DDBJ whole genome shotgun (WGS) entry which is preliminary data.</text>
</comment>
<gene>
    <name evidence="2" type="ORF">PIB30_003751</name>
</gene>
<accession>A0ABU6R3F5</accession>
<dbReference type="EMBL" id="JASCZI010030215">
    <property type="protein sequence ID" value="MED6118535.1"/>
    <property type="molecule type" value="Genomic_DNA"/>
</dbReference>
<protein>
    <submittedName>
        <fullName evidence="2">Uncharacterized protein</fullName>
    </submittedName>
</protein>
<sequence>MVAKTLLTLPLVVARHPTKFFSKGVIGNVKVRYDGGGIKDDRKETMNPPEEAENINPPDPRQLTTPR</sequence>
<keyword evidence="3" id="KW-1185">Reference proteome</keyword>
<evidence type="ECO:0000313" key="2">
    <source>
        <dbReference type="EMBL" id="MED6118535.1"/>
    </source>
</evidence>